<accession>A0A6J4UVA9</accession>
<evidence type="ECO:0000313" key="1">
    <source>
        <dbReference type="EMBL" id="CAA9560196.1"/>
    </source>
</evidence>
<sequence length="45" mass="5071">MELLITPLNHNLQERVSKAPSIVSWATAVVKRQAVKVSSYCFQIN</sequence>
<dbReference type="EMBL" id="CADCWO010000037">
    <property type="protein sequence ID" value="CAA9560196.1"/>
    <property type="molecule type" value="Genomic_DNA"/>
</dbReference>
<name>A0A6J4UVA9_9CYAN</name>
<protein>
    <submittedName>
        <fullName evidence="1">Uncharacterized protein</fullName>
    </submittedName>
</protein>
<gene>
    <name evidence="1" type="ORF">AVDCRST_MAG81-570</name>
</gene>
<proteinExistence type="predicted"/>
<organism evidence="1">
    <name type="scientific">uncultured Synechococcales cyanobacterium</name>
    <dbReference type="NCBI Taxonomy" id="1936017"/>
    <lineage>
        <taxon>Bacteria</taxon>
        <taxon>Bacillati</taxon>
        <taxon>Cyanobacteriota</taxon>
        <taxon>Cyanophyceae</taxon>
        <taxon>Synechococcales</taxon>
        <taxon>environmental samples</taxon>
    </lineage>
</organism>
<reference evidence="1" key="1">
    <citation type="submission" date="2020-02" db="EMBL/GenBank/DDBJ databases">
        <authorList>
            <person name="Meier V. D."/>
        </authorList>
    </citation>
    <scope>NUCLEOTIDE SEQUENCE</scope>
    <source>
        <strain evidence="1">AVDCRST_MAG81</strain>
    </source>
</reference>
<dbReference type="AlphaFoldDB" id="A0A6J4UVA9"/>